<proteinExistence type="predicted"/>
<protein>
    <recommendedName>
        <fullName evidence="3">Nucleotidyl transferase AbiEii toxin, Type IV TA system</fullName>
    </recommendedName>
</protein>
<dbReference type="SUPFAM" id="SSF81301">
    <property type="entry name" value="Nucleotidyltransferase"/>
    <property type="match status" value="1"/>
</dbReference>
<name>A0ABY4RM12_9BACL</name>
<dbReference type="InterPro" id="IPR019646">
    <property type="entry name" value="Aminoglyc_AdlTrfase"/>
</dbReference>
<evidence type="ECO:0008006" key="3">
    <source>
        <dbReference type="Google" id="ProtNLM"/>
    </source>
</evidence>
<dbReference type="Proteomes" id="UP001057134">
    <property type="component" value="Chromosome"/>
</dbReference>
<keyword evidence="2" id="KW-1185">Reference proteome</keyword>
<organism evidence="1 2">
    <name type="scientific">Paenibacillus konkukensis</name>
    <dbReference type="NCBI Taxonomy" id="2020716"/>
    <lineage>
        <taxon>Bacteria</taxon>
        <taxon>Bacillati</taxon>
        <taxon>Bacillota</taxon>
        <taxon>Bacilli</taxon>
        <taxon>Bacillales</taxon>
        <taxon>Paenibacillaceae</taxon>
        <taxon>Paenibacillus</taxon>
    </lineage>
</organism>
<reference evidence="1" key="2">
    <citation type="journal article" date="2021" name="J Anim Sci Technol">
        <title>Complete genome sequence of Paenibacillus konkukensis sp. nov. SK3146 as a potential probiotic strain.</title>
        <authorList>
            <person name="Jung H.I."/>
            <person name="Park S."/>
            <person name="Niu K.M."/>
            <person name="Lee S.W."/>
            <person name="Kothari D."/>
            <person name="Yi K.J."/>
            <person name="Kim S.K."/>
        </authorList>
    </citation>
    <scope>NUCLEOTIDE SEQUENCE</scope>
    <source>
        <strain evidence="1">SK3146</strain>
    </source>
</reference>
<evidence type="ECO:0000313" key="2">
    <source>
        <dbReference type="Proteomes" id="UP001057134"/>
    </source>
</evidence>
<reference evidence="1" key="1">
    <citation type="submission" date="2018-02" db="EMBL/GenBank/DDBJ databases">
        <authorList>
            <person name="Kim S.-K."/>
            <person name="Jung H.-I."/>
            <person name="Lee S.-W."/>
        </authorList>
    </citation>
    <scope>NUCLEOTIDE SEQUENCE</scope>
    <source>
        <strain evidence="1">SK3146</strain>
    </source>
</reference>
<accession>A0ABY4RM12</accession>
<sequence>MVSSAIASVVQFIYSRLAATELNWALTGSAGLAYQGLPVQPNDIDIQTDEAGAYAMERMFASYIAKPVAYSSNGRIRSHFGKLLVDGIEVEIMGDIEKLVDGQWEKTPPLASIKRIVQAGDMRLPVLSPDYEAEAYRKLGRFEKAEMIRLWQSS</sequence>
<gene>
    <name evidence="1" type="ORF">SK3146_02359</name>
</gene>
<dbReference type="InterPro" id="IPR043519">
    <property type="entry name" value="NT_sf"/>
</dbReference>
<dbReference type="EMBL" id="CP027059">
    <property type="protein sequence ID" value="UQZ83198.1"/>
    <property type="molecule type" value="Genomic_DNA"/>
</dbReference>
<evidence type="ECO:0000313" key="1">
    <source>
        <dbReference type="EMBL" id="UQZ83198.1"/>
    </source>
</evidence>
<dbReference type="Pfam" id="PF10706">
    <property type="entry name" value="Aminoglyc_resit"/>
    <property type="match status" value="1"/>
</dbReference>
<dbReference type="Gene3D" id="3.30.460.40">
    <property type="match status" value="1"/>
</dbReference>